<evidence type="ECO:0008006" key="3">
    <source>
        <dbReference type="Google" id="ProtNLM"/>
    </source>
</evidence>
<sequence>MLNVESGAEVATTVPFVTSFVSATPEHDSGIPTAPERFVISSYSSHHSANAFEAEGSSIIRSAVIPPVVTEVVITTQVASIPSTVAPKSSTKVVTPVHASVFQDSDSAGTVRPDVAGSSHAPGKELSLGSREDMDYEELFIEFSVVITRQACLSAELRMRIEFCLSERRRLESQLGKQADCLKFKDEEVEDLKAQILLKEAEAVEAIHLYAEASNIEAAENSLPDEVTALKGGNAILEKERDALDGMLEEFQDAQLKVVNDKLEKLYADFVDTALHLEEKFYPHLLTTIFGRRWLLTHGMELAVTKCLHSSEYLSALGAAIEKDIEKGMQDGLAARITHEDNLAKRLGLTELQPCVDQLMVPIHHSPDRAVVGANSLSFALDVSDARVRKIKENIANQRPVLPFTNTVAPITVDDYGVVGMDDRVGADAALFPNVDDAELNIP</sequence>
<feature type="region of interest" description="Disordered" evidence="1">
    <location>
        <begin position="108"/>
        <end position="128"/>
    </location>
</feature>
<evidence type="ECO:0000256" key="1">
    <source>
        <dbReference type="SAM" id="MobiDB-lite"/>
    </source>
</evidence>
<protein>
    <recommendedName>
        <fullName evidence="3">Transposase (Putative), gypsy type</fullName>
    </recommendedName>
</protein>
<comment type="caution">
    <text evidence="2">The sequence shown here is derived from an EMBL/GenBank/DDBJ whole genome shotgun (WGS) entry which is preliminary data.</text>
</comment>
<evidence type="ECO:0000313" key="2">
    <source>
        <dbReference type="EMBL" id="GEU80326.1"/>
    </source>
</evidence>
<accession>A0A6L2N282</accession>
<dbReference type="EMBL" id="BKCJ010008057">
    <property type="protein sequence ID" value="GEU80326.1"/>
    <property type="molecule type" value="Genomic_DNA"/>
</dbReference>
<organism evidence="2">
    <name type="scientific">Tanacetum cinerariifolium</name>
    <name type="common">Dalmatian daisy</name>
    <name type="synonym">Chrysanthemum cinerariifolium</name>
    <dbReference type="NCBI Taxonomy" id="118510"/>
    <lineage>
        <taxon>Eukaryota</taxon>
        <taxon>Viridiplantae</taxon>
        <taxon>Streptophyta</taxon>
        <taxon>Embryophyta</taxon>
        <taxon>Tracheophyta</taxon>
        <taxon>Spermatophyta</taxon>
        <taxon>Magnoliopsida</taxon>
        <taxon>eudicotyledons</taxon>
        <taxon>Gunneridae</taxon>
        <taxon>Pentapetalae</taxon>
        <taxon>asterids</taxon>
        <taxon>campanulids</taxon>
        <taxon>Asterales</taxon>
        <taxon>Asteraceae</taxon>
        <taxon>Asteroideae</taxon>
        <taxon>Anthemideae</taxon>
        <taxon>Anthemidinae</taxon>
        <taxon>Tanacetum</taxon>
    </lineage>
</organism>
<reference evidence="2" key="1">
    <citation type="journal article" date="2019" name="Sci. Rep.">
        <title>Draft genome of Tanacetum cinerariifolium, the natural source of mosquito coil.</title>
        <authorList>
            <person name="Yamashiro T."/>
            <person name="Shiraishi A."/>
            <person name="Satake H."/>
            <person name="Nakayama K."/>
        </authorList>
    </citation>
    <scope>NUCLEOTIDE SEQUENCE</scope>
</reference>
<dbReference type="AlphaFoldDB" id="A0A6L2N282"/>
<name>A0A6L2N282_TANCI</name>
<gene>
    <name evidence="2" type="ORF">Tci_052304</name>
</gene>
<proteinExistence type="predicted"/>